<name>A0A177I1R0_9ACTN</name>
<dbReference type="AlphaFoldDB" id="A0A177I1R0"/>
<dbReference type="EMBL" id="LOHS01000020">
    <property type="protein sequence ID" value="OAH16318.1"/>
    <property type="molecule type" value="Genomic_DNA"/>
</dbReference>
<protein>
    <submittedName>
        <fullName evidence="2">Uncharacterized protein</fullName>
    </submittedName>
</protein>
<feature type="region of interest" description="Disordered" evidence="1">
    <location>
        <begin position="16"/>
        <end position="41"/>
    </location>
</feature>
<comment type="caution">
    <text evidence="2">The sequence shown here is derived from an EMBL/GenBank/DDBJ whole genome shotgun (WGS) entry which is preliminary data.</text>
</comment>
<dbReference type="Proteomes" id="UP000077381">
    <property type="component" value="Unassembled WGS sequence"/>
</dbReference>
<proteinExistence type="predicted"/>
<reference evidence="2 3" key="1">
    <citation type="submission" date="2015-12" db="EMBL/GenBank/DDBJ databases">
        <title>Genome sequence of Streptomyces sp. G25.</title>
        <authorList>
            <person name="Poehlein A."/>
            <person name="Roettig A."/>
            <person name="Hiessl S."/>
            <person name="Hauschild P."/>
            <person name="Schauer J."/>
            <person name="Madkour M.H."/>
            <person name="Al-Ansari A.M."/>
            <person name="Almakishah N.H."/>
            <person name="Steinbuechel A."/>
            <person name="Daniel R."/>
        </authorList>
    </citation>
    <scope>NUCLEOTIDE SEQUENCE [LARGE SCALE GENOMIC DNA]</scope>
    <source>
        <strain evidence="3">G25(2015)</strain>
    </source>
</reference>
<sequence length="41" mass="4389">MVASVSFLTVVRERLRSSSGDGRGEPLPVKAGEQVGDRFTP</sequence>
<accession>A0A177I1R0</accession>
<dbReference type="PATRIC" id="fig|1716141.3.peg.297"/>
<evidence type="ECO:0000256" key="1">
    <source>
        <dbReference type="SAM" id="MobiDB-lite"/>
    </source>
</evidence>
<organism evidence="2 3">
    <name type="scientific">Streptomyces jeddahensis</name>
    <dbReference type="NCBI Taxonomy" id="1716141"/>
    <lineage>
        <taxon>Bacteria</taxon>
        <taxon>Bacillati</taxon>
        <taxon>Actinomycetota</taxon>
        <taxon>Actinomycetes</taxon>
        <taxon>Kitasatosporales</taxon>
        <taxon>Streptomycetaceae</taxon>
        <taxon>Streptomyces</taxon>
    </lineage>
</organism>
<keyword evidence="3" id="KW-1185">Reference proteome</keyword>
<evidence type="ECO:0000313" key="2">
    <source>
        <dbReference type="EMBL" id="OAH16318.1"/>
    </source>
</evidence>
<evidence type="ECO:0000313" key="3">
    <source>
        <dbReference type="Proteomes" id="UP000077381"/>
    </source>
</evidence>
<gene>
    <name evidence="2" type="ORF">STSP_02810</name>
</gene>